<proteinExistence type="predicted"/>
<dbReference type="Proteomes" id="UP000030640">
    <property type="component" value="Unassembled WGS sequence"/>
</dbReference>
<feature type="compositionally biased region" description="Low complexity" evidence="1">
    <location>
        <begin position="54"/>
        <end position="64"/>
    </location>
</feature>
<organism evidence="2 3">
    <name type="scientific">Plasmodium inui San Antonio 1</name>
    <dbReference type="NCBI Taxonomy" id="1237626"/>
    <lineage>
        <taxon>Eukaryota</taxon>
        <taxon>Sar</taxon>
        <taxon>Alveolata</taxon>
        <taxon>Apicomplexa</taxon>
        <taxon>Aconoidasida</taxon>
        <taxon>Haemosporida</taxon>
        <taxon>Plasmodiidae</taxon>
        <taxon>Plasmodium</taxon>
        <taxon>Plasmodium (Plasmodium)</taxon>
    </lineage>
</organism>
<dbReference type="GeneID" id="20040414"/>
<sequence length="64" mass="7231">MTSDSKISKEVTTMSEQEGTGLRRRKVRSKSRTGLSDTRSREGRNRTNSRRSSPRNSSSKQDQG</sequence>
<feature type="compositionally biased region" description="Basic residues" evidence="1">
    <location>
        <begin position="22"/>
        <end position="31"/>
    </location>
</feature>
<evidence type="ECO:0000313" key="3">
    <source>
        <dbReference type="Proteomes" id="UP000030640"/>
    </source>
</evidence>
<dbReference type="VEuPathDB" id="PlasmoDB:C922_05140"/>
<name>W6ZU76_9APIC</name>
<gene>
    <name evidence="2" type="ORF">C922_05140</name>
</gene>
<dbReference type="EMBL" id="KI965499">
    <property type="protein sequence ID" value="EUD64477.1"/>
    <property type="molecule type" value="Genomic_DNA"/>
</dbReference>
<evidence type="ECO:0000313" key="2">
    <source>
        <dbReference type="EMBL" id="EUD64477.1"/>
    </source>
</evidence>
<feature type="region of interest" description="Disordered" evidence="1">
    <location>
        <begin position="1"/>
        <end position="64"/>
    </location>
</feature>
<dbReference type="RefSeq" id="XP_008818934.1">
    <property type="nucleotide sequence ID" value="XM_008820712.1"/>
</dbReference>
<protein>
    <submittedName>
        <fullName evidence="2">Uncharacterized protein</fullName>
    </submittedName>
</protein>
<dbReference type="AlphaFoldDB" id="W6ZU76"/>
<reference evidence="2 3" key="1">
    <citation type="submission" date="2013-02" db="EMBL/GenBank/DDBJ databases">
        <title>The Genome Sequence of Plasmodium inui San Antonio 1.</title>
        <authorList>
            <consortium name="The Broad Institute Genome Sequencing Platform"/>
            <consortium name="The Broad Institute Genome Sequencing Center for Infectious Disease"/>
            <person name="Neafsey D."/>
            <person name="Cheeseman I."/>
            <person name="Volkman S."/>
            <person name="Adams J."/>
            <person name="Walker B."/>
            <person name="Young S.K."/>
            <person name="Zeng Q."/>
            <person name="Gargeya S."/>
            <person name="Fitzgerald M."/>
            <person name="Haas B."/>
            <person name="Abouelleil A."/>
            <person name="Alvarado L."/>
            <person name="Arachchi H.M."/>
            <person name="Berlin A.M."/>
            <person name="Chapman S.B."/>
            <person name="Dewar J."/>
            <person name="Goldberg J."/>
            <person name="Griggs A."/>
            <person name="Gujja S."/>
            <person name="Hansen M."/>
            <person name="Howarth C."/>
            <person name="Imamovic A."/>
            <person name="Larimer J."/>
            <person name="McCowan C."/>
            <person name="Murphy C."/>
            <person name="Neiman D."/>
            <person name="Pearson M."/>
            <person name="Priest M."/>
            <person name="Roberts A."/>
            <person name="Saif S."/>
            <person name="Shea T."/>
            <person name="Sisk P."/>
            <person name="Sykes S."/>
            <person name="Wortman J."/>
            <person name="Nusbaum C."/>
            <person name="Birren B."/>
        </authorList>
    </citation>
    <scope>NUCLEOTIDE SEQUENCE [LARGE SCALE GENOMIC DNA]</scope>
    <source>
        <strain evidence="2 3">San Antonio 1</strain>
    </source>
</reference>
<accession>W6ZU76</accession>
<keyword evidence="3" id="KW-1185">Reference proteome</keyword>
<feature type="compositionally biased region" description="Polar residues" evidence="1">
    <location>
        <begin position="1"/>
        <end position="18"/>
    </location>
</feature>
<evidence type="ECO:0000256" key="1">
    <source>
        <dbReference type="SAM" id="MobiDB-lite"/>
    </source>
</evidence>